<dbReference type="RefSeq" id="WP_118645899.1">
    <property type="nucleotide sequence ID" value="NZ_CP060635.1"/>
</dbReference>
<keyword evidence="2" id="KW-1185">Reference proteome</keyword>
<name>A0A7G9GEY3_9FIRM</name>
<sequence length="133" mass="14946">MLFTRECDYAVRMIRALSSGEVSSISSIVRQEQLPNAIAYKVARKLEQAGLIKGYRGTTGGYALLCDLDQTTLYDVYTAIDPNSLLTDCMQHGYDCPLNTRKQPCLVHGELCRIQSSLDQELRKKSLAEILRK</sequence>
<dbReference type="Gene3D" id="1.10.10.10">
    <property type="entry name" value="Winged helix-like DNA-binding domain superfamily/Winged helix DNA-binding domain"/>
    <property type="match status" value="1"/>
</dbReference>
<dbReference type="Pfam" id="PF02082">
    <property type="entry name" value="Rrf2"/>
    <property type="match status" value="1"/>
</dbReference>
<reference evidence="1 2" key="1">
    <citation type="submission" date="2020-08" db="EMBL/GenBank/DDBJ databases">
        <authorList>
            <person name="Liu C."/>
            <person name="Sun Q."/>
        </authorList>
    </citation>
    <scope>NUCLEOTIDE SEQUENCE [LARGE SCALE GENOMIC DNA]</scope>
    <source>
        <strain evidence="1 2">NSJ-29</strain>
    </source>
</reference>
<protein>
    <submittedName>
        <fullName evidence="1">Rrf2 family transcriptional regulator</fullName>
    </submittedName>
</protein>
<dbReference type="PANTHER" id="PTHR33221">
    <property type="entry name" value="WINGED HELIX-TURN-HELIX TRANSCRIPTIONAL REGULATOR, RRF2 FAMILY"/>
    <property type="match status" value="1"/>
</dbReference>
<dbReference type="NCBIfam" id="TIGR00738">
    <property type="entry name" value="rrf2_super"/>
    <property type="match status" value="1"/>
</dbReference>
<dbReference type="PROSITE" id="PS51197">
    <property type="entry name" value="HTH_RRF2_2"/>
    <property type="match status" value="1"/>
</dbReference>
<dbReference type="EMBL" id="CP060635">
    <property type="protein sequence ID" value="QNM09365.1"/>
    <property type="molecule type" value="Genomic_DNA"/>
</dbReference>
<dbReference type="GO" id="GO:0003700">
    <property type="term" value="F:DNA-binding transcription factor activity"/>
    <property type="evidence" value="ECO:0007669"/>
    <property type="project" value="TreeGrafter"/>
</dbReference>
<proteinExistence type="predicted"/>
<evidence type="ECO:0000313" key="2">
    <source>
        <dbReference type="Proteomes" id="UP000515860"/>
    </source>
</evidence>
<dbReference type="PANTHER" id="PTHR33221:SF2">
    <property type="entry name" value="TRANSCRIPTIONAL REGULATOR"/>
    <property type="match status" value="1"/>
</dbReference>
<dbReference type="AlphaFoldDB" id="A0A7G9GEY3"/>
<dbReference type="GO" id="GO:0005829">
    <property type="term" value="C:cytosol"/>
    <property type="evidence" value="ECO:0007669"/>
    <property type="project" value="TreeGrafter"/>
</dbReference>
<dbReference type="Proteomes" id="UP000515860">
    <property type="component" value="Chromosome"/>
</dbReference>
<dbReference type="InterPro" id="IPR036390">
    <property type="entry name" value="WH_DNA-bd_sf"/>
</dbReference>
<dbReference type="InterPro" id="IPR036388">
    <property type="entry name" value="WH-like_DNA-bd_sf"/>
</dbReference>
<organism evidence="1 2">
    <name type="scientific">Wansuia hejianensis</name>
    <dbReference type="NCBI Taxonomy" id="2763667"/>
    <lineage>
        <taxon>Bacteria</taxon>
        <taxon>Bacillati</taxon>
        <taxon>Bacillota</taxon>
        <taxon>Clostridia</taxon>
        <taxon>Lachnospirales</taxon>
        <taxon>Lachnospiraceae</taxon>
        <taxon>Wansuia</taxon>
    </lineage>
</organism>
<evidence type="ECO:0000313" key="1">
    <source>
        <dbReference type="EMBL" id="QNM09365.1"/>
    </source>
</evidence>
<gene>
    <name evidence="1" type="ORF">H9Q79_03500</name>
</gene>
<accession>A0A7G9GEY3</accession>
<dbReference type="KEGG" id="whj:H9Q79_03500"/>
<dbReference type="InterPro" id="IPR000944">
    <property type="entry name" value="Tscrpt_reg_Rrf2"/>
</dbReference>
<dbReference type="SUPFAM" id="SSF46785">
    <property type="entry name" value="Winged helix' DNA-binding domain"/>
    <property type="match status" value="1"/>
</dbReference>